<evidence type="ECO:0000313" key="1">
    <source>
        <dbReference type="EMBL" id="TCN62203.1"/>
    </source>
</evidence>
<keyword evidence="2" id="KW-1185">Reference proteome</keyword>
<dbReference type="SUPFAM" id="SSF55729">
    <property type="entry name" value="Acyl-CoA N-acyltransferases (Nat)"/>
    <property type="match status" value="1"/>
</dbReference>
<name>A0A4R2E3D6_9BACT</name>
<reference evidence="1 2" key="1">
    <citation type="submission" date="2019-03" db="EMBL/GenBank/DDBJ databases">
        <title>Genomic Encyclopedia of Archaeal and Bacterial Type Strains, Phase II (KMG-II): from individual species to whole genera.</title>
        <authorList>
            <person name="Goeker M."/>
        </authorList>
    </citation>
    <scope>NUCLEOTIDE SEQUENCE [LARGE SCALE GENOMIC DNA]</scope>
    <source>
        <strain evidence="1 2">RL-C</strain>
    </source>
</reference>
<dbReference type="EMBL" id="SLWB01000019">
    <property type="protein sequence ID" value="TCN62203.1"/>
    <property type="molecule type" value="Genomic_DNA"/>
</dbReference>
<accession>A0A4R2E3D6</accession>
<dbReference type="AlphaFoldDB" id="A0A4R2E3D6"/>
<evidence type="ECO:0000313" key="2">
    <source>
        <dbReference type="Proteomes" id="UP000294830"/>
    </source>
</evidence>
<dbReference type="Proteomes" id="UP000294830">
    <property type="component" value="Unassembled WGS sequence"/>
</dbReference>
<evidence type="ECO:0008006" key="3">
    <source>
        <dbReference type="Google" id="ProtNLM"/>
    </source>
</evidence>
<dbReference type="RefSeq" id="WP_165877103.1">
    <property type="nucleotide sequence ID" value="NZ_SLWB01000019.1"/>
</dbReference>
<dbReference type="Gene3D" id="3.40.630.30">
    <property type="match status" value="1"/>
</dbReference>
<comment type="caution">
    <text evidence="1">The sequence shown here is derived from an EMBL/GenBank/DDBJ whole genome shotgun (WGS) entry which is preliminary data.</text>
</comment>
<proteinExistence type="predicted"/>
<organism evidence="1 2">
    <name type="scientific">Acetobacteroides hydrogenigenes</name>
    <dbReference type="NCBI Taxonomy" id="979970"/>
    <lineage>
        <taxon>Bacteria</taxon>
        <taxon>Pseudomonadati</taxon>
        <taxon>Bacteroidota</taxon>
        <taxon>Bacteroidia</taxon>
        <taxon>Bacteroidales</taxon>
        <taxon>Rikenellaceae</taxon>
        <taxon>Acetobacteroides</taxon>
    </lineage>
</organism>
<protein>
    <recommendedName>
        <fullName evidence="3">N-acetyltransferase domain-containing protein</fullName>
    </recommendedName>
</protein>
<gene>
    <name evidence="1" type="ORF">CLV25_11936</name>
</gene>
<sequence length="190" mass="22574">MMFKLRVIFEYFFNKIYSNDELLVYKYVRSDSLELLDEITIEKVSDKNIKELALFEDKEKIDWLNSKILKGNDGYIAFYNGICCHRSWVLFGPYNEDIHFSYKLDLKSNECLIHYCETNPKFRGLGIYPYVLKYICNKYPDLDKIIVVNKKNIPSIKGIEKACFILQYSFKIKTILFFSKIIKNEDIVTC</sequence>
<dbReference type="InterPro" id="IPR016181">
    <property type="entry name" value="Acyl_CoA_acyltransferase"/>
</dbReference>